<evidence type="ECO:0000313" key="4">
    <source>
        <dbReference type="Proteomes" id="UP000503447"/>
    </source>
</evidence>
<gene>
    <name evidence="3" type="ORF">FTUN_1609</name>
</gene>
<dbReference type="GO" id="GO:0000166">
    <property type="term" value="F:nucleotide binding"/>
    <property type="evidence" value="ECO:0007669"/>
    <property type="project" value="InterPro"/>
</dbReference>
<reference evidence="4" key="1">
    <citation type="submission" date="2020-05" db="EMBL/GenBank/DDBJ databases">
        <title>Frigoriglobus tundricola gen. nov., sp. nov., a psychrotolerant cellulolytic planctomycete of the family Gemmataceae with two divergent copies of 16S rRNA gene.</title>
        <authorList>
            <person name="Kulichevskaya I.S."/>
            <person name="Ivanova A.A."/>
            <person name="Naumoff D.G."/>
            <person name="Beletsky A.V."/>
            <person name="Rijpstra W.I.C."/>
            <person name="Sinninghe Damste J.S."/>
            <person name="Mardanov A.V."/>
            <person name="Ravin N.V."/>
            <person name="Dedysh S.N."/>
        </authorList>
    </citation>
    <scope>NUCLEOTIDE SEQUENCE [LARGE SCALE GENOMIC DNA]</scope>
    <source>
        <strain evidence="4">PL17</strain>
    </source>
</reference>
<dbReference type="InterPro" id="IPR043906">
    <property type="entry name" value="Gfo/Idh/MocA_OxRdtase_bact_C"/>
</dbReference>
<dbReference type="AlphaFoldDB" id="A0A6M5YL72"/>
<dbReference type="Pfam" id="PF01408">
    <property type="entry name" value="GFO_IDH_MocA"/>
    <property type="match status" value="1"/>
</dbReference>
<feature type="domain" description="Gfo/Idh/MocA-like oxidoreductase bacterial type C-terminal" evidence="2">
    <location>
        <begin position="195"/>
        <end position="300"/>
    </location>
</feature>
<dbReference type="InterPro" id="IPR036291">
    <property type="entry name" value="NAD(P)-bd_dom_sf"/>
</dbReference>
<dbReference type="PANTHER" id="PTHR43818">
    <property type="entry name" value="BCDNA.GH03377"/>
    <property type="match status" value="1"/>
</dbReference>
<dbReference type="KEGG" id="ftj:FTUN_1609"/>
<dbReference type="InterPro" id="IPR000683">
    <property type="entry name" value="Gfo/Idh/MocA-like_OxRdtase_N"/>
</dbReference>
<dbReference type="InterPro" id="IPR050463">
    <property type="entry name" value="Gfo/Idh/MocA_oxidrdct_glycsds"/>
</dbReference>
<evidence type="ECO:0000259" key="2">
    <source>
        <dbReference type="Pfam" id="PF19051"/>
    </source>
</evidence>
<dbReference type="SUPFAM" id="SSF55347">
    <property type="entry name" value="Glyceraldehyde-3-phosphate dehydrogenase-like, C-terminal domain"/>
    <property type="match status" value="1"/>
</dbReference>
<dbReference type="SUPFAM" id="SSF51735">
    <property type="entry name" value="NAD(P)-binding Rossmann-fold domains"/>
    <property type="match status" value="1"/>
</dbReference>
<evidence type="ECO:0000313" key="3">
    <source>
        <dbReference type="EMBL" id="QJW94090.1"/>
    </source>
</evidence>
<dbReference type="Pfam" id="PF19051">
    <property type="entry name" value="GFO_IDH_MocA_C2"/>
    <property type="match status" value="1"/>
</dbReference>
<name>A0A6M5YL72_9BACT</name>
<sequence>MPRRITRRRALQAGTAGTLGYLFTGTNLSVSRVYGANEKIRVAGIGIGGKGSSDIEQAAKFMDVVALCDIDEERLNGRAKTWPSAKKYFDYRKLLDEMAKEIDAVTVSTADHSHAPAAVLAMRAGKHVYCQKPLTHTVFEARVMREVAAKEKVCTQMGNQGSALSGLRRAVELIHAGTLGTIREAHVWTNRPAQYWKQSPDITARPKDAPVPKFVHWEEWIGPAPMRPYAVAFSPRPAYHPHDWRGYWDFGTGALGDMACHTANMAFRALKLEAPIAVTAAAGEINPETYPAWAHIQYLFGARGDMPPCTLHWYEGKRDGQKVLPPEELLAKLLKKGEKLSDSGSILVGDKGVLFSPNDYGAKFRLTPEKDFTGIQTAKPEKGAEGVDSEKDNDLYMKQEWAEAIKAGKPGLAYSNFDIAGRLTETMLLGNIAVRFAGKKLDWDTAKLQFTNSGEAQKYVSKEYRKGWDFLTKS</sequence>
<organism evidence="3 4">
    <name type="scientific">Frigoriglobus tundricola</name>
    <dbReference type="NCBI Taxonomy" id="2774151"/>
    <lineage>
        <taxon>Bacteria</taxon>
        <taxon>Pseudomonadati</taxon>
        <taxon>Planctomycetota</taxon>
        <taxon>Planctomycetia</taxon>
        <taxon>Gemmatales</taxon>
        <taxon>Gemmataceae</taxon>
        <taxon>Frigoriglobus</taxon>
    </lineage>
</organism>
<proteinExistence type="predicted"/>
<dbReference type="RefSeq" id="WP_171470166.1">
    <property type="nucleotide sequence ID" value="NZ_CP053452.2"/>
</dbReference>
<keyword evidence="4" id="KW-1185">Reference proteome</keyword>
<dbReference type="Gene3D" id="3.40.50.720">
    <property type="entry name" value="NAD(P)-binding Rossmann-like Domain"/>
    <property type="match status" value="1"/>
</dbReference>
<dbReference type="PANTHER" id="PTHR43818:SF10">
    <property type="entry name" value="NADH-DEPENDENT DEHYDROGENASE-RELATED"/>
    <property type="match status" value="1"/>
</dbReference>
<evidence type="ECO:0000259" key="1">
    <source>
        <dbReference type="Pfam" id="PF01408"/>
    </source>
</evidence>
<dbReference type="EMBL" id="CP053452">
    <property type="protein sequence ID" value="QJW94090.1"/>
    <property type="molecule type" value="Genomic_DNA"/>
</dbReference>
<dbReference type="Gene3D" id="3.30.360.10">
    <property type="entry name" value="Dihydrodipicolinate Reductase, domain 2"/>
    <property type="match status" value="1"/>
</dbReference>
<accession>A0A6M5YL72</accession>
<dbReference type="Proteomes" id="UP000503447">
    <property type="component" value="Chromosome"/>
</dbReference>
<feature type="domain" description="Gfo/Idh/MocA-like oxidoreductase N-terminal" evidence="1">
    <location>
        <begin position="40"/>
        <end position="158"/>
    </location>
</feature>
<protein>
    <submittedName>
        <fullName evidence="3">Inositol 2-dehydrogenase</fullName>
    </submittedName>
</protein>